<gene>
    <name evidence="1" type="ORF">PVBG_06085</name>
</gene>
<sequence length="324" mass="37538">MDNFLDDNSLIILQTKYNYGKLDSGRDTCEYDIFYKEAQHILDSNEGLKNDSDKILRALCYVYKNRLSGVLQSEICNFLYYWLGNILIDKMTHKTVFFDVISKLFNTLKNNKSQKLCNLPHPYMYVNNFEKIKLFFDYSEDYNTYKHQLTGKNNSCNEKYKTYLDKYVNSYKEVKVECAENKNPNSYCNEFHYYFKDKNDDLLSKWTCELQERRQQEEELGDDITQNPKLPLVHGIGVVPSTSLNQFSSVTGQKEKRPGYSDYPSTEATLELSNNSLPSDDSSPSTIKKSITSAVSAAGLLVPPFLLYNVISITILKLNVLFYI</sequence>
<accession>A0A0J9VND5</accession>
<dbReference type="Pfam" id="PF05795">
    <property type="entry name" value="Plasmodium_Vir"/>
    <property type="match status" value="1"/>
</dbReference>
<evidence type="ECO:0000313" key="2">
    <source>
        <dbReference type="Proteomes" id="UP000053327"/>
    </source>
</evidence>
<protein>
    <recommendedName>
        <fullName evidence="3">Variable surface protein Vir7-like protein</fullName>
    </recommendedName>
</protein>
<dbReference type="Proteomes" id="UP000053327">
    <property type="component" value="Unassembled WGS sequence"/>
</dbReference>
<evidence type="ECO:0000313" key="1">
    <source>
        <dbReference type="EMBL" id="KMZ88678.1"/>
    </source>
</evidence>
<dbReference type="AlphaFoldDB" id="A0A0J9VND5"/>
<dbReference type="InterPro" id="IPR008780">
    <property type="entry name" value="Plasmodium_Vir"/>
</dbReference>
<evidence type="ECO:0008006" key="3">
    <source>
        <dbReference type="Google" id="ProtNLM"/>
    </source>
</evidence>
<organism evidence="1 2">
    <name type="scientific">Plasmodium vivax (strain Brazil I)</name>
    <dbReference type="NCBI Taxonomy" id="1033975"/>
    <lineage>
        <taxon>Eukaryota</taxon>
        <taxon>Sar</taxon>
        <taxon>Alveolata</taxon>
        <taxon>Apicomplexa</taxon>
        <taxon>Aconoidasida</taxon>
        <taxon>Haemosporida</taxon>
        <taxon>Plasmodiidae</taxon>
        <taxon>Plasmodium</taxon>
        <taxon>Plasmodium (Plasmodium)</taxon>
    </lineage>
</organism>
<dbReference type="EMBL" id="KQ234757">
    <property type="protein sequence ID" value="KMZ88678.1"/>
    <property type="molecule type" value="Genomic_DNA"/>
</dbReference>
<name>A0A0J9VND5_PLAV1</name>
<proteinExistence type="predicted"/>
<reference evidence="1 2" key="1">
    <citation type="submission" date="2011-08" db="EMBL/GenBank/DDBJ databases">
        <title>The Genome Sequence of Plasmodium vivax Brazil I.</title>
        <authorList>
            <consortium name="The Broad Institute Genome Sequencing Platform"/>
            <consortium name="The Broad Institute Genome Sequencing Center for Infectious Disease"/>
            <person name="Neafsey D."/>
            <person name="Carlton J."/>
            <person name="Barnwell J."/>
            <person name="Collins W."/>
            <person name="Escalante A."/>
            <person name="Mullikin J."/>
            <person name="Saul A."/>
            <person name="Guigo R."/>
            <person name="Camara F."/>
            <person name="Young S.K."/>
            <person name="Zeng Q."/>
            <person name="Gargeya S."/>
            <person name="Fitzgerald M."/>
            <person name="Haas B."/>
            <person name="Abouelleil A."/>
            <person name="Alvarado L."/>
            <person name="Arachchi H.M."/>
            <person name="Berlin A."/>
            <person name="Brown A."/>
            <person name="Chapman S.B."/>
            <person name="Chen Z."/>
            <person name="Dunbar C."/>
            <person name="Freedman E."/>
            <person name="Gearin G."/>
            <person name="Gellesch M."/>
            <person name="Goldberg J."/>
            <person name="Griggs A."/>
            <person name="Gujja S."/>
            <person name="Heiman D."/>
            <person name="Howarth C."/>
            <person name="Larson L."/>
            <person name="Lui A."/>
            <person name="MacDonald P.J.P."/>
            <person name="Montmayeur A."/>
            <person name="Murphy C."/>
            <person name="Neiman D."/>
            <person name="Pearson M."/>
            <person name="Priest M."/>
            <person name="Roberts A."/>
            <person name="Saif S."/>
            <person name="Shea T."/>
            <person name="Shenoy N."/>
            <person name="Sisk P."/>
            <person name="Stolte C."/>
            <person name="Sykes S."/>
            <person name="Wortman J."/>
            <person name="Nusbaum C."/>
            <person name="Birren B."/>
        </authorList>
    </citation>
    <scope>NUCLEOTIDE SEQUENCE [LARGE SCALE GENOMIC DNA]</scope>
    <source>
        <strain evidence="1 2">Brazil I</strain>
    </source>
</reference>